<name>A0A5A7QRR3_STRAF</name>
<dbReference type="EMBL" id="BKCP01007626">
    <property type="protein sequence ID" value="GER46611.1"/>
    <property type="molecule type" value="Genomic_DNA"/>
</dbReference>
<comment type="caution">
    <text evidence="2">The sequence shown here is derived from an EMBL/GenBank/DDBJ whole genome shotgun (WGS) entry which is preliminary data.</text>
</comment>
<evidence type="ECO:0000313" key="2">
    <source>
        <dbReference type="EMBL" id="GER46611.1"/>
    </source>
</evidence>
<proteinExistence type="predicted"/>
<evidence type="ECO:0000256" key="1">
    <source>
        <dbReference type="SAM" id="MobiDB-lite"/>
    </source>
</evidence>
<dbReference type="Proteomes" id="UP000325081">
    <property type="component" value="Unassembled WGS sequence"/>
</dbReference>
<gene>
    <name evidence="2" type="ORF">STAS_23673</name>
</gene>
<accession>A0A5A7QRR3</accession>
<sequence length="206" mass="21809">MVDELRVGSAGELDEVEGVDGEGAFFAGVGGFEEDAGRQGVVGAVAADEEAELGGRGSVLDVAFLVAGVHARVVVHRFDRQVGAGSLEEDGHREHRESLTIKRLHEKMLPFILLFRAIASLTGTLQTYAVTKIAANFIAKQIISTSHTTAINFRSYSSTKFTFIPQYVTSSGANSPEINVSSLSSSVAPNGGPSGTARPNKNGPYW</sequence>
<feature type="compositionally biased region" description="Polar residues" evidence="1">
    <location>
        <begin position="179"/>
        <end position="188"/>
    </location>
</feature>
<organism evidence="2 3">
    <name type="scientific">Striga asiatica</name>
    <name type="common">Asiatic witchweed</name>
    <name type="synonym">Buchnera asiatica</name>
    <dbReference type="NCBI Taxonomy" id="4170"/>
    <lineage>
        <taxon>Eukaryota</taxon>
        <taxon>Viridiplantae</taxon>
        <taxon>Streptophyta</taxon>
        <taxon>Embryophyta</taxon>
        <taxon>Tracheophyta</taxon>
        <taxon>Spermatophyta</taxon>
        <taxon>Magnoliopsida</taxon>
        <taxon>eudicotyledons</taxon>
        <taxon>Gunneridae</taxon>
        <taxon>Pentapetalae</taxon>
        <taxon>asterids</taxon>
        <taxon>lamiids</taxon>
        <taxon>Lamiales</taxon>
        <taxon>Orobanchaceae</taxon>
        <taxon>Buchnereae</taxon>
        <taxon>Striga</taxon>
    </lineage>
</organism>
<keyword evidence="3" id="KW-1185">Reference proteome</keyword>
<evidence type="ECO:0000313" key="3">
    <source>
        <dbReference type="Proteomes" id="UP000325081"/>
    </source>
</evidence>
<reference evidence="3" key="1">
    <citation type="journal article" date="2019" name="Curr. Biol.">
        <title>Genome Sequence of Striga asiatica Provides Insight into the Evolution of Plant Parasitism.</title>
        <authorList>
            <person name="Yoshida S."/>
            <person name="Kim S."/>
            <person name="Wafula E.K."/>
            <person name="Tanskanen J."/>
            <person name="Kim Y.M."/>
            <person name="Honaas L."/>
            <person name="Yang Z."/>
            <person name="Spallek T."/>
            <person name="Conn C.E."/>
            <person name="Ichihashi Y."/>
            <person name="Cheong K."/>
            <person name="Cui S."/>
            <person name="Der J.P."/>
            <person name="Gundlach H."/>
            <person name="Jiao Y."/>
            <person name="Hori C."/>
            <person name="Ishida J.K."/>
            <person name="Kasahara H."/>
            <person name="Kiba T."/>
            <person name="Kim M.S."/>
            <person name="Koo N."/>
            <person name="Laohavisit A."/>
            <person name="Lee Y.H."/>
            <person name="Lumba S."/>
            <person name="McCourt P."/>
            <person name="Mortimer J.C."/>
            <person name="Mutuku J.M."/>
            <person name="Nomura T."/>
            <person name="Sasaki-Sekimoto Y."/>
            <person name="Seto Y."/>
            <person name="Wang Y."/>
            <person name="Wakatake T."/>
            <person name="Sakakibara H."/>
            <person name="Demura T."/>
            <person name="Yamaguchi S."/>
            <person name="Yoneyama K."/>
            <person name="Manabe R.I."/>
            <person name="Nelson D.C."/>
            <person name="Schulman A.H."/>
            <person name="Timko M.P."/>
            <person name="dePamphilis C.W."/>
            <person name="Choi D."/>
            <person name="Shirasu K."/>
        </authorList>
    </citation>
    <scope>NUCLEOTIDE SEQUENCE [LARGE SCALE GENOMIC DNA]</scope>
    <source>
        <strain evidence="3">cv. UVA1</strain>
    </source>
</reference>
<feature type="region of interest" description="Disordered" evidence="1">
    <location>
        <begin position="179"/>
        <end position="206"/>
    </location>
</feature>
<protein>
    <submittedName>
        <fullName evidence="2">Major facilitator superfamily protein</fullName>
    </submittedName>
</protein>
<dbReference type="AlphaFoldDB" id="A0A5A7QRR3"/>